<proteinExistence type="predicted"/>
<dbReference type="Proteomes" id="UP001148614">
    <property type="component" value="Unassembled WGS sequence"/>
</dbReference>
<organism evidence="1 2">
    <name type="scientific">Xylaria arbuscula</name>
    <dbReference type="NCBI Taxonomy" id="114810"/>
    <lineage>
        <taxon>Eukaryota</taxon>
        <taxon>Fungi</taxon>
        <taxon>Dikarya</taxon>
        <taxon>Ascomycota</taxon>
        <taxon>Pezizomycotina</taxon>
        <taxon>Sordariomycetes</taxon>
        <taxon>Xylariomycetidae</taxon>
        <taxon>Xylariales</taxon>
        <taxon>Xylariaceae</taxon>
        <taxon>Xylaria</taxon>
    </lineage>
</organism>
<dbReference type="EMBL" id="JANPWZ010001301">
    <property type="protein sequence ID" value="KAJ3566915.1"/>
    <property type="molecule type" value="Genomic_DNA"/>
</dbReference>
<sequence length="73" mass="8131">MAPDDLGLDFILLWEKQDLANVLQIRYTVVRGDGTAAPGYKDGTKKDLQREMELAGANDYMHFRSSEVAQEAG</sequence>
<reference evidence="1" key="1">
    <citation type="submission" date="2022-07" db="EMBL/GenBank/DDBJ databases">
        <title>Genome Sequence of Xylaria arbuscula.</title>
        <authorList>
            <person name="Buettner E."/>
        </authorList>
    </citation>
    <scope>NUCLEOTIDE SEQUENCE</scope>
    <source>
        <strain evidence="1">VT107</strain>
    </source>
</reference>
<dbReference type="AlphaFoldDB" id="A0A9W8TLM9"/>
<accession>A0A9W8TLM9</accession>
<comment type="caution">
    <text evidence="1">The sequence shown here is derived from an EMBL/GenBank/DDBJ whole genome shotgun (WGS) entry which is preliminary data.</text>
</comment>
<gene>
    <name evidence="1" type="ORF">NPX13_g6960</name>
</gene>
<evidence type="ECO:0000313" key="2">
    <source>
        <dbReference type="Proteomes" id="UP001148614"/>
    </source>
</evidence>
<name>A0A9W8TLM9_9PEZI</name>
<evidence type="ECO:0000313" key="1">
    <source>
        <dbReference type="EMBL" id="KAJ3566915.1"/>
    </source>
</evidence>
<keyword evidence="2" id="KW-1185">Reference proteome</keyword>
<protein>
    <submittedName>
        <fullName evidence="1">Uncharacterized protein</fullName>
    </submittedName>
</protein>